<protein>
    <submittedName>
        <fullName evidence="2">Secreted protein</fullName>
    </submittedName>
</protein>
<reference evidence="2" key="1">
    <citation type="submission" date="2016-11" db="UniProtKB">
        <authorList>
            <consortium name="WormBaseParasite"/>
        </authorList>
    </citation>
    <scope>IDENTIFICATION</scope>
</reference>
<dbReference type="Proteomes" id="UP000095282">
    <property type="component" value="Unplaced"/>
</dbReference>
<sequence>MSSIASVFLFFSVTILTFHSMSSIFLVFTSISPTTSFSHWGTKLIEISWRTDTFCFLLASTKTLRFLTQFLAATVLCERAETHT</sequence>
<organism evidence="1 2">
    <name type="scientific">Caenorhabditis tropicalis</name>
    <dbReference type="NCBI Taxonomy" id="1561998"/>
    <lineage>
        <taxon>Eukaryota</taxon>
        <taxon>Metazoa</taxon>
        <taxon>Ecdysozoa</taxon>
        <taxon>Nematoda</taxon>
        <taxon>Chromadorea</taxon>
        <taxon>Rhabditida</taxon>
        <taxon>Rhabditina</taxon>
        <taxon>Rhabditomorpha</taxon>
        <taxon>Rhabditoidea</taxon>
        <taxon>Rhabditidae</taxon>
        <taxon>Peloderinae</taxon>
        <taxon>Caenorhabditis</taxon>
    </lineage>
</organism>
<evidence type="ECO:0000313" key="1">
    <source>
        <dbReference type="Proteomes" id="UP000095282"/>
    </source>
</evidence>
<dbReference type="AlphaFoldDB" id="A0A1I7UG10"/>
<evidence type="ECO:0000313" key="2">
    <source>
        <dbReference type="WBParaSite" id="Csp11.Scaffold629.g8953.t1"/>
    </source>
</evidence>
<name>A0A1I7UG10_9PELO</name>
<dbReference type="WBParaSite" id="Csp11.Scaffold629.g8953.t1">
    <property type="protein sequence ID" value="Csp11.Scaffold629.g8953.t1"/>
    <property type="gene ID" value="Csp11.Scaffold629.g8953"/>
</dbReference>
<proteinExistence type="predicted"/>
<accession>A0A1I7UG10</accession>
<keyword evidence="1" id="KW-1185">Reference proteome</keyword>